<name>A0A2X0KV61_9BASI</name>
<accession>A0A2X0KV61</accession>
<dbReference type="Proteomes" id="UP000249723">
    <property type="component" value="Unassembled WGS sequence"/>
</dbReference>
<sequence>MSVQSRDLEQVMENATPCGTRTHALPPARSRRTSAGYVCRYCGGERMWYRRAVRHATTKKHLDAYNSRADPAVDWNNRLLQPTPQALSRSDEADLVDFNENPAETGTVGHSLLAVAGEIIKSSERVPASSPSPPSDQEDSALDHALFVSEGNCSPYSQGTGSKSDSEVEIDGEAEGEESDDRVQTWATAGSTSTPAMRTRLSVRNYTSVPDSSHPWYPFPNPTNADRRARAAVDDMLAFAKAFGVQGLPAASSVKKFLANLEKEIPLFKPRQYTKEDGRSLHVVSPRDYIAAGGPCDSVRIQDALEWMKRVEKKCVVDEFYISKAKEALLNLPWHESPWNCGLADWARHDCVGIASTAQFIRAHPDSVWFLPICDENHWFLGRIAVKHGAWSIHIHFPQGSSRSPL</sequence>
<organism evidence="2 3">
    <name type="scientific">Microbotryum saponariae</name>
    <dbReference type="NCBI Taxonomy" id="289078"/>
    <lineage>
        <taxon>Eukaryota</taxon>
        <taxon>Fungi</taxon>
        <taxon>Dikarya</taxon>
        <taxon>Basidiomycota</taxon>
        <taxon>Pucciniomycotina</taxon>
        <taxon>Microbotryomycetes</taxon>
        <taxon>Microbotryales</taxon>
        <taxon>Microbotryaceae</taxon>
        <taxon>Microbotryum</taxon>
    </lineage>
</organism>
<dbReference type="OrthoDB" id="2539037at2759"/>
<feature type="region of interest" description="Disordered" evidence="1">
    <location>
        <begin position="150"/>
        <end position="184"/>
    </location>
</feature>
<reference evidence="3" key="1">
    <citation type="submission" date="2016-10" db="EMBL/GenBank/DDBJ databases">
        <authorList>
            <person name="Jeantristanb JTB J.-T."/>
            <person name="Ricardo R."/>
        </authorList>
    </citation>
    <scope>NUCLEOTIDE SEQUENCE [LARGE SCALE GENOMIC DNA]</scope>
</reference>
<feature type="compositionally biased region" description="Polar residues" evidence="1">
    <location>
        <begin position="151"/>
        <end position="163"/>
    </location>
</feature>
<dbReference type="EMBL" id="FMWP01000088">
    <property type="protein sequence ID" value="SCZ96268.1"/>
    <property type="molecule type" value="Genomic_DNA"/>
</dbReference>
<feature type="compositionally biased region" description="Acidic residues" evidence="1">
    <location>
        <begin position="167"/>
        <end position="180"/>
    </location>
</feature>
<dbReference type="AlphaFoldDB" id="A0A2X0KV61"/>
<protein>
    <submittedName>
        <fullName evidence="2">BZ3500_MvSof-1268-A1-R1_Chr8-2g10081 protein</fullName>
    </submittedName>
</protein>
<proteinExistence type="predicted"/>
<keyword evidence="3" id="KW-1185">Reference proteome</keyword>
<evidence type="ECO:0000313" key="3">
    <source>
        <dbReference type="Proteomes" id="UP000249723"/>
    </source>
</evidence>
<evidence type="ECO:0000313" key="2">
    <source>
        <dbReference type="EMBL" id="SCZ96268.1"/>
    </source>
</evidence>
<gene>
    <name evidence="2" type="ORF">BZ3500_MVSOF-1268-A1-R1_CHR8-2G10081</name>
</gene>
<evidence type="ECO:0000256" key="1">
    <source>
        <dbReference type="SAM" id="MobiDB-lite"/>
    </source>
</evidence>